<dbReference type="PROSITE" id="PS51257">
    <property type="entry name" value="PROKAR_LIPOPROTEIN"/>
    <property type="match status" value="1"/>
</dbReference>
<dbReference type="Pfam" id="PF00436">
    <property type="entry name" value="SSB"/>
    <property type="match status" value="1"/>
</dbReference>
<organism evidence="6 7">
    <name type="scientific">Rhodovulum sulfidophilum</name>
    <name type="common">Rhodobacter sulfidophilus</name>
    <dbReference type="NCBI Taxonomy" id="35806"/>
    <lineage>
        <taxon>Bacteria</taxon>
        <taxon>Pseudomonadati</taxon>
        <taxon>Pseudomonadota</taxon>
        <taxon>Alphaproteobacteria</taxon>
        <taxon>Rhodobacterales</taxon>
        <taxon>Paracoccaceae</taxon>
        <taxon>Rhodovulum</taxon>
    </lineage>
</organism>
<keyword evidence="2" id="KW-0233">DNA recombination</keyword>
<feature type="region of interest" description="Disordered" evidence="5">
    <location>
        <begin position="270"/>
        <end position="297"/>
    </location>
</feature>
<sequence>MLGGWRRLVSTQPRRSAARRVEPSLVPFLAAISACNDGGFGLNYAHFLRCFVEADLRIGSIRKNAKCANLRVRSPRRAEPSPDWAASGRPIWGEHQARKSWLPWKAAVLVTVPALRWCVGEIRHRLWRMPSASPLLQHDDCDARVLVVVRHLATSWRFPMANKVILHGRLASDAVVRATRAGDDVANLRVITTSSYLDKDTGEWVDVATGHSVAVFGGLARYAKARAKKGAPIYVEGELSYRKWTDDKNIERFGAEVRVAGKTGSLEILTAPKGEREAPRSDEHANGALVEGPFGED</sequence>
<comment type="caution">
    <text evidence="6">The sequence shown here is derived from an EMBL/GenBank/DDBJ whole genome shotgun (WGS) entry which is preliminary data.</text>
</comment>
<dbReference type="GO" id="GO:0003697">
    <property type="term" value="F:single-stranded DNA binding"/>
    <property type="evidence" value="ECO:0007669"/>
    <property type="project" value="InterPro"/>
</dbReference>
<evidence type="ECO:0000256" key="2">
    <source>
        <dbReference type="ARBA" id="ARBA00023172"/>
    </source>
</evidence>
<accession>A0A2W5QBP7</accession>
<dbReference type="NCBIfam" id="TIGR00621">
    <property type="entry name" value="ssb"/>
    <property type="match status" value="1"/>
</dbReference>
<dbReference type="InterPro" id="IPR000424">
    <property type="entry name" value="Primosome_PriB/ssb"/>
</dbReference>
<evidence type="ECO:0000256" key="3">
    <source>
        <dbReference type="PROSITE-ProRule" id="PRU00252"/>
    </source>
</evidence>
<evidence type="ECO:0000256" key="5">
    <source>
        <dbReference type="SAM" id="MobiDB-lite"/>
    </source>
</evidence>
<dbReference type="GO" id="GO:0009295">
    <property type="term" value="C:nucleoid"/>
    <property type="evidence" value="ECO:0007669"/>
    <property type="project" value="TreeGrafter"/>
</dbReference>
<dbReference type="EMBL" id="QFPW01000010">
    <property type="protein sequence ID" value="PZQ48830.1"/>
    <property type="molecule type" value="Genomic_DNA"/>
</dbReference>
<feature type="compositionally biased region" description="Basic and acidic residues" evidence="5">
    <location>
        <begin position="273"/>
        <end position="285"/>
    </location>
</feature>
<dbReference type="PROSITE" id="PS50935">
    <property type="entry name" value="SSB"/>
    <property type="match status" value="1"/>
</dbReference>
<evidence type="ECO:0000313" key="6">
    <source>
        <dbReference type="EMBL" id="PZQ48830.1"/>
    </source>
</evidence>
<dbReference type="PANTHER" id="PTHR10302:SF0">
    <property type="entry name" value="SINGLE-STRANDED DNA-BINDING PROTEIN, MITOCHONDRIAL"/>
    <property type="match status" value="1"/>
</dbReference>
<evidence type="ECO:0000256" key="4">
    <source>
        <dbReference type="RuleBase" id="RU000524"/>
    </source>
</evidence>
<dbReference type="PANTHER" id="PTHR10302">
    <property type="entry name" value="SINGLE-STRANDED DNA-BINDING PROTEIN"/>
    <property type="match status" value="1"/>
</dbReference>
<dbReference type="InterPro" id="IPR012340">
    <property type="entry name" value="NA-bd_OB-fold"/>
</dbReference>
<dbReference type="CDD" id="cd04496">
    <property type="entry name" value="SSB_OBF"/>
    <property type="match status" value="1"/>
</dbReference>
<dbReference type="Gene3D" id="2.40.50.140">
    <property type="entry name" value="Nucleic acid-binding proteins"/>
    <property type="match status" value="1"/>
</dbReference>
<evidence type="ECO:0000256" key="1">
    <source>
        <dbReference type="ARBA" id="ARBA00023125"/>
    </source>
</evidence>
<dbReference type="GO" id="GO:0006310">
    <property type="term" value="P:DNA recombination"/>
    <property type="evidence" value="ECO:0007669"/>
    <property type="project" value="UniProtKB-KW"/>
</dbReference>
<proteinExistence type="predicted"/>
<reference evidence="6 7" key="1">
    <citation type="submission" date="2017-08" db="EMBL/GenBank/DDBJ databases">
        <title>Infants hospitalized years apart are colonized by the same room-sourced microbial strains.</title>
        <authorList>
            <person name="Brooks B."/>
            <person name="Olm M.R."/>
            <person name="Firek B.A."/>
            <person name="Baker R."/>
            <person name="Thomas B.C."/>
            <person name="Morowitz M.J."/>
            <person name="Banfield J.F."/>
        </authorList>
    </citation>
    <scope>NUCLEOTIDE SEQUENCE [LARGE SCALE GENOMIC DNA]</scope>
    <source>
        <strain evidence="6">S2_005_002_R2_34</strain>
    </source>
</reference>
<keyword evidence="1 3" id="KW-0238">DNA-binding</keyword>
<dbReference type="Proteomes" id="UP000249185">
    <property type="component" value="Unassembled WGS sequence"/>
</dbReference>
<dbReference type="AlphaFoldDB" id="A0A2W5QBP7"/>
<name>A0A2W5QBP7_RHOSU</name>
<dbReference type="SUPFAM" id="SSF50249">
    <property type="entry name" value="Nucleic acid-binding proteins"/>
    <property type="match status" value="1"/>
</dbReference>
<dbReference type="GO" id="GO:0006260">
    <property type="term" value="P:DNA replication"/>
    <property type="evidence" value="ECO:0007669"/>
    <property type="project" value="InterPro"/>
</dbReference>
<evidence type="ECO:0000313" key="7">
    <source>
        <dbReference type="Proteomes" id="UP000249185"/>
    </source>
</evidence>
<protein>
    <recommendedName>
        <fullName evidence="4">Single-stranded DNA-binding protein</fullName>
    </recommendedName>
</protein>
<gene>
    <name evidence="6" type="ORF">DI556_13525</name>
</gene>
<dbReference type="InterPro" id="IPR011344">
    <property type="entry name" value="ssDNA-bd"/>
</dbReference>